<feature type="compositionally biased region" description="Basic and acidic residues" evidence="1">
    <location>
        <begin position="237"/>
        <end position="267"/>
    </location>
</feature>
<dbReference type="EMBL" id="JAULSX010000002">
    <property type="protein sequence ID" value="KAK3496691.1"/>
    <property type="molecule type" value="Genomic_DNA"/>
</dbReference>
<organism evidence="3 4">
    <name type="scientific">Neurospora hispaniola</name>
    <dbReference type="NCBI Taxonomy" id="588809"/>
    <lineage>
        <taxon>Eukaryota</taxon>
        <taxon>Fungi</taxon>
        <taxon>Dikarya</taxon>
        <taxon>Ascomycota</taxon>
        <taxon>Pezizomycotina</taxon>
        <taxon>Sordariomycetes</taxon>
        <taxon>Sordariomycetidae</taxon>
        <taxon>Sordariales</taxon>
        <taxon>Sordariaceae</taxon>
        <taxon>Neurospora</taxon>
    </lineage>
</organism>
<accession>A0AAJ0IBH1</accession>
<proteinExistence type="predicted"/>
<reference evidence="3 4" key="1">
    <citation type="journal article" date="2023" name="Mol. Phylogenet. Evol.">
        <title>Genome-scale phylogeny and comparative genomics of the fungal order Sordariales.</title>
        <authorList>
            <person name="Hensen N."/>
            <person name="Bonometti L."/>
            <person name="Westerberg I."/>
            <person name="Brannstrom I.O."/>
            <person name="Guillou S."/>
            <person name="Cros-Aarteil S."/>
            <person name="Calhoun S."/>
            <person name="Haridas S."/>
            <person name="Kuo A."/>
            <person name="Mondo S."/>
            <person name="Pangilinan J."/>
            <person name="Riley R."/>
            <person name="LaButti K."/>
            <person name="Andreopoulos B."/>
            <person name="Lipzen A."/>
            <person name="Chen C."/>
            <person name="Yan M."/>
            <person name="Daum C."/>
            <person name="Ng V."/>
            <person name="Clum A."/>
            <person name="Steindorff A."/>
            <person name="Ohm R.A."/>
            <person name="Martin F."/>
            <person name="Silar P."/>
            <person name="Natvig D.O."/>
            <person name="Lalanne C."/>
            <person name="Gautier V."/>
            <person name="Ament-Velasquez S.L."/>
            <person name="Kruys A."/>
            <person name="Hutchinson M.I."/>
            <person name="Powell A.J."/>
            <person name="Barry K."/>
            <person name="Miller A.N."/>
            <person name="Grigoriev I.V."/>
            <person name="Debuchy R."/>
            <person name="Gladieux P."/>
            <person name="Hiltunen Thoren M."/>
            <person name="Johannesson H."/>
        </authorList>
    </citation>
    <scope>NUCLEOTIDE SEQUENCE [LARGE SCALE GENOMIC DNA]</scope>
    <source>
        <strain evidence="3 4">FGSC 10403</strain>
    </source>
</reference>
<dbReference type="AlphaFoldDB" id="A0AAJ0IBH1"/>
<keyword evidence="2" id="KW-1133">Transmembrane helix</keyword>
<feature type="region of interest" description="Disordered" evidence="1">
    <location>
        <begin position="301"/>
        <end position="426"/>
    </location>
</feature>
<dbReference type="RefSeq" id="XP_062694955.1">
    <property type="nucleotide sequence ID" value="XM_062834563.1"/>
</dbReference>
<feature type="compositionally biased region" description="Basic and acidic residues" evidence="1">
    <location>
        <begin position="29"/>
        <end position="78"/>
    </location>
</feature>
<keyword evidence="2" id="KW-0812">Transmembrane</keyword>
<gene>
    <name evidence="3" type="ORF">B0T23DRAFT_310066</name>
</gene>
<name>A0AAJ0IBH1_9PEZI</name>
<feature type="compositionally biased region" description="Polar residues" evidence="1">
    <location>
        <begin position="301"/>
        <end position="325"/>
    </location>
</feature>
<feature type="compositionally biased region" description="Polar residues" evidence="1">
    <location>
        <begin position="411"/>
        <end position="426"/>
    </location>
</feature>
<evidence type="ECO:0000256" key="2">
    <source>
        <dbReference type="SAM" id="Phobius"/>
    </source>
</evidence>
<keyword evidence="2" id="KW-0472">Membrane</keyword>
<dbReference type="GeneID" id="87872185"/>
<keyword evidence="4" id="KW-1185">Reference proteome</keyword>
<feature type="transmembrane region" description="Helical" evidence="2">
    <location>
        <begin position="6"/>
        <end position="23"/>
    </location>
</feature>
<evidence type="ECO:0000313" key="3">
    <source>
        <dbReference type="EMBL" id="KAK3496691.1"/>
    </source>
</evidence>
<feature type="compositionally biased region" description="Low complexity" evidence="1">
    <location>
        <begin position="87"/>
        <end position="113"/>
    </location>
</feature>
<comment type="caution">
    <text evidence="3">The sequence shown here is derived from an EMBL/GenBank/DDBJ whole genome shotgun (WGS) entry which is preliminary data.</text>
</comment>
<evidence type="ECO:0000256" key="1">
    <source>
        <dbReference type="SAM" id="MobiDB-lite"/>
    </source>
</evidence>
<feature type="compositionally biased region" description="Low complexity" evidence="1">
    <location>
        <begin position="338"/>
        <end position="350"/>
    </location>
</feature>
<feature type="compositionally biased region" description="Polar residues" evidence="1">
    <location>
        <begin position="134"/>
        <end position="143"/>
    </location>
</feature>
<evidence type="ECO:0000313" key="4">
    <source>
        <dbReference type="Proteomes" id="UP001285908"/>
    </source>
</evidence>
<protein>
    <submittedName>
        <fullName evidence="3">Uncharacterized protein</fullName>
    </submittedName>
</protein>
<sequence>MGISFSTLAGWVAIICVAGFYTYNYKEQQKKRELARKPSQRHKLEEKQQETRKEPKEKIKKQRTEPPSKIAEEPEKAQKPKQKAAKAKAAPAPKAAPKAASKATPVPTTTKPASYSSDEDDGIDNREFARQFASIKQGTVLNTKKQDEKRQKSVKQSRALEREVEAEPQQATPKGVSAPSSTTGVDADDDESSVASPEVKAQDAGDVSDMLEPTTAGPSVLRLTDTDKVKQKKAKKEKPMEKVETKKQRQNRKKAEAEKAAREEAEKARQVLLEKQRREARIAEGRAAKDGSAFMAAQAAKTSAWTGNGANGSSHSDSGAENNGFVSVEPLDTFSSSTPAAAQPAKAPAAETKKPQTWMSSLPTEEEQMQLLRDEEAWNTVQTKKSKSKKNKASATDSANESESAAAKLQEASTPVPTKPQAINGNKSSKIVYQQSAFAALSPKEEEDEQPHGLGEESYVCIMSTHGGMVHGDVYLLVVFLLSFGPFHREDTAHADRATSNLSLILGGHFNHVLVGPCTDKRQWIMIFRISCMKLMAGYGN</sequence>
<dbReference type="Proteomes" id="UP001285908">
    <property type="component" value="Unassembled WGS sequence"/>
</dbReference>
<feature type="region of interest" description="Disordered" evidence="1">
    <location>
        <begin position="29"/>
        <end position="267"/>
    </location>
</feature>